<organism evidence="2 3">
    <name type="scientific">Pontibacter chinhatensis</name>
    <dbReference type="NCBI Taxonomy" id="1436961"/>
    <lineage>
        <taxon>Bacteria</taxon>
        <taxon>Pseudomonadati</taxon>
        <taxon>Bacteroidota</taxon>
        <taxon>Cytophagia</taxon>
        <taxon>Cytophagales</taxon>
        <taxon>Hymenobacteraceae</taxon>
        <taxon>Pontibacter</taxon>
    </lineage>
</organism>
<evidence type="ECO:0000259" key="1">
    <source>
        <dbReference type="Pfam" id="PF13588"/>
    </source>
</evidence>
<dbReference type="Gene3D" id="3.90.1570.30">
    <property type="match status" value="1"/>
</dbReference>
<dbReference type="OrthoDB" id="2830141at2"/>
<evidence type="ECO:0000313" key="3">
    <source>
        <dbReference type="Proteomes" id="UP000198724"/>
    </source>
</evidence>
<dbReference type="Proteomes" id="UP000198724">
    <property type="component" value="Unassembled WGS sequence"/>
</dbReference>
<dbReference type="InterPro" id="IPR029464">
    <property type="entry name" value="HSDR_N"/>
</dbReference>
<name>A0A1I2ZNJ3_9BACT</name>
<proteinExistence type="predicted"/>
<accession>A0A1I2ZNJ3</accession>
<evidence type="ECO:0000313" key="2">
    <source>
        <dbReference type="EMBL" id="SFH39314.1"/>
    </source>
</evidence>
<dbReference type="Pfam" id="PF13588">
    <property type="entry name" value="HSDR_N_2"/>
    <property type="match status" value="1"/>
</dbReference>
<protein>
    <submittedName>
        <fullName evidence="2">Type I restriction enzyme R protein N terminus (HSDR_N)</fullName>
    </submittedName>
</protein>
<sequence length="405" mass="45675">MNIDLSDFFTTPNYFRNGVSCFLCVSRKKLIQSTPEEKVRQALIYFLVNRLDFPADRILVEVPMSHYAKGVSGRADIVVLNKEGIPVMVVECKEENSDVTDEAIAQARRYEGVVKSGAILVTNGLEAYCEVMDGTAGYKPLGKIPSYRNLTKWRWFSFKSQKPRVYKRPPFLSPIPQPVVDMHVQQGWLGEDTLHSLYPFIFNLTGWLFDERDRVAPASITASTLLEDGGIRRSQFGNAGGGKFSGEYRYFVIKDENGNNQILSLSIFGGAKTVSHPRWGNRKGYTYLTVAVDDFESSHMSLELNLDKYVDLQGEHASIWHDGSITVGKLGQRPRKELLDYLQKDAPQLVVDGKIILGKLNKAVEIKSGHESTIDFLNRLILYALLRDRYRRMVKGATLHTGISP</sequence>
<gene>
    <name evidence="2" type="ORF">SAMN05421739_11629</name>
</gene>
<reference evidence="3" key="1">
    <citation type="submission" date="2016-10" db="EMBL/GenBank/DDBJ databases">
        <authorList>
            <person name="Varghese N."/>
            <person name="Submissions S."/>
        </authorList>
    </citation>
    <scope>NUCLEOTIDE SEQUENCE [LARGE SCALE GENOMIC DNA]</scope>
    <source>
        <strain evidence="3">LP51</strain>
    </source>
</reference>
<dbReference type="EMBL" id="FOOT01000016">
    <property type="protein sequence ID" value="SFH39314.1"/>
    <property type="molecule type" value="Genomic_DNA"/>
</dbReference>
<feature type="domain" description="Type I restriction enzyme R protein N-terminal" evidence="1">
    <location>
        <begin position="35"/>
        <end position="145"/>
    </location>
</feature>
<dbReference type="AlphaFoldDB" id="A0A1I2ZNJ3"/>
<dbReference type="STRING" id="1436961.SAMN05421739_11629"/>
<dbReference type="RefSeq" id="WP_092105717.1">
    <property type="nucleotide sequence ID" value="NZ_FOOT01000016.1"/>
</dbReference>
<keyword evidence="3" id="KW-1185">Reference proteome</keyword>